<accession>A0ABY2AI00</accession>
<dbReference type="RefSeq" id="WP_131416627.1">
    <property type="nucleotide sequence ID" value="NZ_SJXE01000008.1"/>
</dbReference>
<gene>
    <name evidence="1" type="ORF">EZV61_15080</name>
</gene>
<proteinExistence type="predicted"/>
<evidence type="ECO:0000313" key="2">
    <source>
        <dbReference type="Proteomes" id="UP000292554"/>
    </source>
</evidence>
<dbReference type="Proteomes" id="UP000292554">
    <property type="component" value="Unassembled WGS sequence"/>
</dbReference>
<reference evidence="1 2" key="1">
    <citation type="submission" date="2019-02" db="EMBL/GenBank/DDBJ databases">
        <title>Corallincola luteus sp. nov., a marine bacterium isolated from surface sediment of Bohai Sea in China.</title>
        <authorList>
            <person name="Ren Q."/>
        </authorList>
    </citation>
    <scope>NUCLEOTIDE SEQUENCE [LARGE SCALE GENOMIC DNA]</scope>
    <source>
        <strain evidence="1 2">DASS28</strain>
    </source>
</reference>
<name>A0ABY2AI00_9GAMM</name>
<keyword evidence="2" id="KW-1185">Reference proteome</keyword>
<sequence length="141" mass="15545">MLALAGAACYTVVHVKRKFGAVIPFRIQLPLPTKCNMRSTTIGKGCQPTLGFNLIYRWSRAMAATIITKDGKEHKCLRGDADELAKSANGGAKFLKCGNTWIAVSDIKTISLEADDKPEVPPSIPDRAIHVHHNHYYAQER</sequence>
<protein>
    <submittedName>
        <fullName evidence="1">Uncharacterized protein</fullName>
    </submittedName>
</protein>
<evidence type="ECO:0000313" key="1">
    <source>
        <dbReference type="EMBL" id="TCI02251.1"/>
    </source>
</evidence>
<comment type="caution">
    <text evidence="1">The sequence shown here is derived from an EMBL/GenBank/DDBJ whole genome shotgun (WGS) entry which is preliminary data.</text>
</comment>
<dbReference type="EMBL" id="SJXE01000008">
    <property type="protein sequence ID" value="TCI02251.1"/>
    <property type="molecule type" value="Genomic_DNA"/>
</dbReference>
<organism evidence="1 2">
    <name type="scientific">Corallincola luteus</name>
    <dbReference type="NCBI Taxonomy" id="1775177"/>
    <lineage>
        <taxon>Bacteria</taxon>
        <taxon>Pseudomonadati</taxon>
        <taxon>Pseudomonadota</taxon>
        <taxon>Gammaproteobacteria</taxon>
        <taxon>Alteromonadales</taxon>
        <taxon>Psychromonadaceae</taxon>
        <taxon>Corallincola</taxon>
    </lineage>
</organism>